<protein>
    <submittedName>
        <fullName evidence="1">Uncharacterized protein</fullName>
    </submittedName>
</protein>
<evidence type="ECO:0000313" key="2">
    <source>
        <dbReference type="EMBL" id="ETL25502.1"/>
    </source>
</evidence>
<reference evidence="1" key="1">
    <citation type="submission" date="2013-11" db="EMBL/GenBank/DDBJ databases">
        <title>The Genome Sequence of Phytophthora parasitica CJ02B3.</title>
        <authorList>
            <consortium name="The Broad Institute Genomics Platform"/>
            <person name="Russ C."/>
            <person name="Tyler B."/>
            <person name="Panabieres F."/>
            <person name="Shan W."/>
            <person name="Tripathy S."/>
            <person name="Grunwald N."/>
            <person name="Machado M."/>
            <person name="Johnson C.S."/>
            <person name="Arredondo F."/>
            <person name="Hong C."/>
            <person name="Coffey M."/>
            <person name="Young S.K."/>
            <person name="Zeng Q."/>
            <person name="Gargeya S."/>
            <person name="Fitzgerald M."/>
            <person name="Abouelleil A."/>
            <person name="Alvarado L."/>
            <person name="Chapman S.B."/>
            <person name="Gainer-Dewar J."/>
            <person name="Goldberg J."/>
            <person name="Griggs A."/>
            <person name="Gujja S."/>
            <person name="Hansen M."/>
            <person name="Howarth C."/>
            <person name="Imamovic A."/>
            <person name="Ireland A."/>
            <person name="Larimer J."/>
            <person name="McCowan C."/>
            <person name="Murphy C."/>
            <person name="Pearson M."/>
            <person name="Poon T.W."/>
            <person name="Priest M."/>
            <person name="Roberts A."/>
            <person name="Saif S."/>
            <person name="Shea T."/>
            <person name="Sykes S."/>
            <person name="Wortman J."/>
            <person name="Nusbaum C."/>
            <person name="Birren B."/>
        </authorList>
    </citation>
    <scope>NUCLEOTIDE SEQUENCE [LARGE SCALE GENOMIC DNA]</scope>
    <source>
        <strain evidence="1">CJ02B3</strain>
    </source>
</reference>
<name>W2FN18_PHYNI</name>
<sequence>MTRDLELKADAVVDEVFETPLIEQRGCVQVPVVPAVREVLCKFPGVKFNEVCVTVDMRLSLYELRATISRAAVITFDGLRLFLAKEIKGDSSNDQATAWRRITSNT</sequence>
<evidence type="ECO:0000313" key="1">
    <source>
        <dbReference type="EMBL" id="ETK72074.1"/>
    </source>
</evidence>
<organism evidence="1">
    <name type="scientific">Phytophthora nicotianae</name>
    <name type="common">Potato buckeye rot agent</name>
    <name type="synonym">Phytophthora parasitica</name>
    <dbReference type="NCBI Taxonomy" id="4792"/>
    <lineage>
        <taxon>Eukaryota</taxon>
        <taxon>Sar</taxon>
        <taxon>Stramenopiles</taxon>
        <taxon>Oomycota</taxon>
        <taxon>Peronosporomycetes</taxon>
        <taxon>Peronosporales</taxon>
        <taxon>Peronosporaceae</taxon>
        <taxon>Phytophthora</taxon>
    </lineage>
</organism>
<dbReference type="AlphaFoldDB" id="W2FN18"/>
<dbReference type="EMBL" id="KI689664">
    <property type="protein sequence ID" value="ETK72074.1"/>
    <property type="molecule type" value="Genomic_DNA"/>
</dbReference>
<gene>
    <name evidence="1" type="ORF">L915_20766</name>
    <name evidence="2" type="ORF">L916_20651</name>
</gene>
<proteinExistence type="predicted"/>
<dbReference type="Proteomes" id="UP000053236">
    <property type="component" value="Unassembled WGS sequence"/>
</dbReference>
<reference evidence="2" key="2">
    <citation type="submission" date="2013-11" db="EMBL/GenBank/DDBJ databases">
        <title>The Genome Sequence of Phytophthora parasitica CJ05E6.</title>
        <authorList>
            <consortium name="The Broad Institute Genomics Platform"/>
            <person name="Russ C."/>
            <person name="Tyler B."/>
            <person name="Panabieres F."/>
            <person name="Shan W."/>
            <person name="Tripathy S."/>
            <person name="Grunwald N."/>
            <person name="Machado M."/>
            <person name="Johnson C.S."/>
            <person name="Arredondo F."/>
            <person name="Hong C."/>
            <person name="Coffey M."/>
            <person name="Young S.K."/>
            <person name="Zeng Q."/>
            <person name="Gargeya S."/>
            <person name="Fitzgerald M."/>
            <person name="Abouelleil A."/>
            <person name="Alvarado L."/>
            <person name="Chapman S.B."/>
            <person name="Gainer-Dewar J."/>
            <person name="Goldberg J."/>
            <person name="Griggs A."/>
            <person name="Gujja S."/>
            <person name="Hansen M."/>
            <person name="Howarth C."/>
            <person name="Imamovic A."/>
            <person name="Ireland A."/>
            <person name="Larimer J."/>
            <person name="McCowan C."/>
            <person name="Murphy C."/>
            <person name="Pearson M."/>
            <person name="Poon T.W."/>
            <person name="Priest M."/>
            <person name="Roberts A."/>
            <person name="Saif S."/>
            <person name="Shea T."/>
            <person name="Sykes S."/>
            <person name="Wortman J."/>
            <person name="Nusbaum C."/>
            <person name="Birren B."/>
        </authorList>
    </citation>
    <scope>NUCLEOTIDE SEQUENCE [LARGE SCALE GENOMIC DNA]</scope>
    <source>
        <strain evidence="2">CJ05E6</strain>
    </source>
</reference>
<dbReference type="Proteomes" id="UP000053864">
    <property type="component" value="Unassembled WGS sequence"/>
</dbReference>
<dbReference type="EMBL" id="KI676478">
    <property type="protein sequence ID" value="ETL25502.1"/>
    <property type="molecule type" value="Genomic_DNA"/>
</dbReference>
<accession>W2FN18</accession>